<dbReference type="AlphaFoldDB" id="A0AA38I151"/>
<accession>A0AA38I151</accession>
<evidence type="ECO:0000313" key="3">
    <source>
        <dbReference type="Proteomes" id="UP001168821"/>
    </source>
</evidence>
<gene>
    <name evidence="2" type="ORF">Zmor_022521</name>
</gene>
<feature type="signal peptide" evidence="1">
    <location>
        <begin position="1"/>
        <end position="16"/>
    </location>
</feature>
<organism evidence="2 3">
    <name type="scientific">Zophobas morio</name>
    <dbReference type="NCBI Taxonomy" id="2755281"/>
    <lineage>
        <taxon>Eukaryota</taxon>
        <taxon>Metazoa</taxon>
        <taxon>Ecdysozoa</taxon>
        <taxon>Arthropoda</taxon>
        <taxon>Hexapoda</taxon>
        <taxon>Insecta</taxon>
        <taxon>Pterygota</taxon>
        <taxon>Neoptera</taxon>
        <taxon>Endopterygota</taxon>
        <taxon>Coleoptera</taxon>
        <taxon>Polyphaga</taxon>
        <taxon>Cucujiformia</taxon>
        <taxon>Tenebrionidae</taxon>
        <taxon>Zophobas</taxon>
    </lineage>
</organism>
<evidence type="ECO:0000256" key="1">
    <source>
        <dbReference type="SAM" id="SignalP"/>
    </source>
</evidence>
<comment type="caution">
    <text evidence="2">The sequence shown here is derived from an EMBL/GenBank/DDBJ whole genome shotgun (WGS) entry which is preliminary data.</text>
</comment>
<keyword evidence="1" id="KW-0732">Signal</keyword>
<sequence>MILLLLLPLLMTQSSSQDCSMNVAAPKAPFILDNGYNFPTYDGTHSINFKHNETFYVSCPKGTTSSYLSKDGDHVRCLSGTTILNLVTGEEVDFASIKCKSTPVTSVRKLDEKCVNNNSLIEIGFEMNKNFVTMMTVCFDDVKLVPFYCKYSSIVANFGERRSVFSGSDFYRSYVCSENECEFVDSGTMYPYINLDGLYDKQRQILGNLGVVVDKSLLRLPLTTDVLGLTKLESVQQIKVAPFFDYVNVVPAWDAEDSLDFWINLLMTEIMRGDREVLYTGSLGVLSLTNGDDKEVEIFLSNSRVPVPKWIWMVWKFGEDCHQSIVFLYNHPYEHVGTKSGEVCSSYEVLYSSFIISCAFEDVVDPEMKEFITNMK</sequence>
<evidence type="ECO:0000313" key="2">
    <source>
        <dbReference type="EMBL" id="KAJ3644819.1"/>
    </source>
</evidence>
<protein>
    <recommendedName>
        <fullName evidence="4">DNA/RNA non-specific endonuclease domain-containing protein</fullName>
    </recommendedName>
</protein>
<name>A0AA38I151_9CUCU</name>
<proteinExistence type="predicted"/>
<feature type="chain" id="PRO_5041369503" description="DNA/RNA non-specific endonuclease domain-containing protein" evidence="1">
    <location>
        <begin position="17"/>
        <end position="376"/>
    </location>
</feature>
<dbReference type="Proteomes" id="UP001168821">
    <property type="component" value="Unassembled WGS sequence"/>
</dbReference>
<keyword evidence="3" id="KW-1185">Reference proteome</keyword>
<dbReference type="EMBL" id="JALNTZ010000007">
    <property type="protein sequence ID" value="KAJ3644819.1"/>
    <property type="molecule type" value="Genomic_DNA"/>
</dbReference>
<evidence type="ECO:0008006" key="4">
    <source>
        <dbReference type="Google" id="ProtNLM"/>
    </source>
</evidence>
<reference evidence="2" key="1">
    <citation type="journal article" date="2023" name="G3 (Bethesda)">
        <title>Whole genome assemblies of Zophobas morio and Tenebrio molitor.</title>
        <authorList>
            <person name="Kaur S."/>
            <person name="Stinson S.A."/>
            <person name="diCenzo G.C."/>
        </authorList>
    </citation>
    <scope>NUCLEOTIDE SEQUENCE</scope>
    <source>
        <strain evidence="2">QUZm001</strain>
    </source>
</reference>